<dbReference type="Pfam" id="PF08242">
    <property type="entry name" value="Methyltransf_12"/>
    <property type="match status" value="1"/>
</dbReference>
<dbReference type="Proteomes" id="UP001530315">
    <property type="component" value="Unassembled WGS sequence"/>
</dbReference>
<keyword evidence="3" id="KW-1185">Reference proteome</keyword>
<organism evidence="2 3">
    <name type="scientific">Stephanodiscus triporus</name>
    <dbReference type="NCBI Taxonomy" id="2934178"/>
    <lineage>
        <taxon>Eukaryota</taxon>
        <taxon>Sar</taxon>
        <taxon>Stramenopiles</taxon>
        <taxon>Ochrophyta</taxon>
        <taxon>Bacillariophyta</taxon>
        <taxon>Coscinodiscophyceae</taxon>
        <taxon>Thalassiosirophycidae</taxon>
        <taxon>Stephanodiscales</taxon>
        <taxon>Stephanodiscaceae</taxon>
        <taxon>Stephanodiscus</taxon>
    </lineage>
</organism>
<dbReference type="InterPro" id="IPR013217">
    <property type="entry name" value="Methyltransf_12"/>
</dbReference>
<dbReference type="EMBL" id="JALLAZ020001846">
    <property type="protein sequence ID" value="KAL3761690.1"/>
    <property type="molecule type" value="Genomic_DNA"/>
</dbReference>
<evidence type="ECO:0000313" key="2">
    <source>
        <dbReference type="EMBL" id="KAL3761690.1"/>
    </source>
</evidence>
<accession>A0ABD3MC53</accession>
<name>A0ABD3MC53_9STRA</name>
<gene>
    <name evidence="2" type="ORF">ACHAW5_004254</name>
</gene>
<dbReference type="Gene3D" id="3.40.50.150">
    <property type="entry name" value="Vaccinia Virus protein VP39"/>
    <property type="match status" value="1"/>
</dbReference>
<proteinExistence type="predicted"/>
<reference evidence="2 3" key="1">
    <citation type="submission" date="2024-10" db="EMBL/GenBank/DDBJ databases">
        <title>Updated reference genomes for cyclostephanoid diatoms.</title>
        <authorList>
            <person name="Roberts W.R."/>
            <person name="Alverson A.J."/>
        </authorList>
    </citation>
    <scope>NUCLEOTIDE SEQUENCE [LARGE SCALE GENOMIC DNA]</scope>
    <source>
        <strain evidence="2 3">AJA276-08</strain>
    </source>
</reference>
<sequence>MIQKYNAYIDWMINNHEAVTTEYDDEGFHYAQTQVLTMSACASKLYYGYGTILSDLSPSDCLHLMAEESLLIDTEQTTSFAIRTTSKDDKDEKSAKVVCETNALNAMQMAVNLFDGNNILALHMLAAMTGGEDDDDGGYGSQERASNEFVSALFDDFADTFDEKLGALAYQVPKLVGEVAYDVLRMSQKESIDSILDAGCGTGLAGQFLQPPVEGPLVGVDLSNQMLQKAAQCTLVKGCGLKVEDSTVLDDAGVDGHSSKPLYDKLALSDLETVTLDDLVSGLSGEKIDGFDLIVAADVFVYIGNLEKILLNFAKLSNGDDSKESYLIFLCK</sequence>
<comment type="caution">
    <text evidence="2">The sequence shown here is derived from an EMBL/GenBank/DDBJ whole genome shotgun (WGS) entry which is preliminary data.</text>
</comment>
<dbReference type="InterPro" id="IPR029063">
    <property type="entry name" value="SAM-dependent_MTases_sf"/>
</dbReference>
<protein>
    <recommendedName>
        <fullName evidence="1">Methyltransferase type 12 domain-containing protein</fullName>
    </recommendedName>
</protein>
<feature type="domain" description="Methyltransferase type 12" evidence="1">
    <location>
        <begin position="196"/>
        <end position="316"/>
    </location>
</feature>
<dbReference type="AlphaFoldDB" id="A0ABD3MC53"/>
<dbReference type="SUPFAM" id="SSF53335">
    <property type="entry name" value="S-adenosyl-L-methionine-dependent methyltransferases"/>
    <property type="match status" value="1"/>
</dbReference>
<evidence type="ECO:0000313" key="3">
    <source>
        <dbReference type="Proteomes" id="UP001530315"/>
    </source>
</evidence>
<evidence type="ECO:0000259" key="1">
    <source>
        <dbReference type="Pfam" id="PF08242"/>
    </source>
</evidence>